<sequence>LTAPSTYIETLPSKNLRSHLLDALNTWLHLPPTPLAALKELIRDLHNASLILDDIQDNSALRRGHAATHRVFGVAQCVNSATFMIVDTVRKLSEVVQTAAAGEEAGLAAAADKAQTTLLSSLKDLFTGQSWELKWKAENHCPSRAEYLGMVDGKTGALFVLIVRLMFCLYALSSGKMGVEGVLMGKCEGFMMLLGRYYQVRDDYRNLVDGRYTAQKGFCEDLEEKEFSFPVV</sequence>
<dbReference type="Pfam" id="PF00348">
    <property type="entry name" value="polyprenyl_synt"/>
    <property type="match status" value="1"/>
</dbReference>
<evidence type="ECO:0000256" key="2">
    <source>
        <dbReference type="ARBA" id="ARBA00022679"/>
    </source>
</evidence>
<comment type="pathway">
    <text evidence="1">Secondary metabolite biosynthesis; terpenoid biosynthesis.</text>
</comment>
<evidence type="ECO:0000256" key="7">
    <source>
        <dbReference type="ARBA" id="ARBA00023268"/>
    </source>
</evidence>
<keyword evidence="2" id="KW-0808">Transferase</keyword>
<protein>
    <submittedName>
        <fullName evidence="10">Terpenoid synthase</fullName>
    </submittedName>
</protein>
<dbReference type="RefSeq" id="XP_025552002.1">
    <property type="nucleotide sequence ID" value="XM_025691167.1"/>
</dbReference>
<dbReference type="GO" id="GO:0043386">
    <property type="term" value="P:mycotoxin biosynthetic process"/>
    <property type="evidence" value="ECO:0007669"/>
    <property type="project" value="UniProtKB-ARBA"/>
</dbReference>
<evidence type="ECO:0000256" key="3">
    <source>
        <dbReference type="ARBA" id="ARBA00022723"/>
    </source>
</evidence>
<evidence type="ECO:0000256" key="1">
    <source>
        <dbReference type="ARBA" id="ARBA00004721"/>
    </source>
</evidence>
<dbReference type="GeneID" id="37195456"/>
<dbReference type="GO" id="GO:0016829">
    <property type="term" value="F:lyase activity"/>
    <property type="evidence" value="ECO:0007669"/>
    <property type="project" value="UniProtKB-KW"/>
</dbReference>
<feature type="non-terminal residue" evidence="10">
    <location>
        <position position="232"/>
    </location>
</feature>
<evidence type="ECO:0000256" key="6">
    <source>
        <dbReference type="ARBA" id="ARBA00023239"/>
    </source>
</evidence>
<evidence type="ECO:0000256" key="8">
    <source>
        <dbReference type="ARBA" id="ARBA00038363"/>
    </source>
</evidence>
<comment type="similarity">
    <text evidence="9">In the N-terminal section; belongs to the terpene synthase family.</text>
</comment>
<dbReference type="Proteomes" id="UP000248961">
    <property type="component" value="Unassembled WGS sequence"/>
</dbReference>
<dbReference type="PROSITE" id="PS00723">
    <property type="entry name" value="POLYPRENYL_SYNTHASE_1"/>
    <property type="match status" value="1"/>
</dbReference>
<dbReference type="STRING" id="1450537.A0A395I118"/>
<dbReference type="VEuPathDB" id="FungiDB:BO97DRAFT_306490"/>
<keyword evidence="11" id="KW-1185">Reference proteome</keyword>
<dbReference type="InterPro" id="IPR033749">
    <property type="entry name" value="Polyprenyl_synt_CS"/>
</dbReference>
<evidence type="ECO:0000256" key="9">
    <source>
        <dbReference type="ARBA" id="ARBA00038372"/>
    </source>
</evidence>
<keyword evidence="3" id="KW-0479">Metal-binding</keyword>
<keyword evidence="7" id="KW-0511">Multifunctional enzyme</keyword>
<keyword evidence="5" id="KW-0414">Isoprene biosynthesis</keyword>
<name>A0A395I118_ASPHC</name>
<dbReference type="PANTHER" id="PTHR12001">
    <property type="entry name" value="GERANYLGERANYL PYROPHOSPHATE SYNTHASE"/>
    <property type="match status" value="1"/>
</dbReference>
<dbReference type="EMBL" id="KZ824281">
    <property type="protein sequence ID" value="RAL12848.1"/>
    <property type="molecule type" value="Genomic_DNA"/>
</dbReference>
<keyword evidence="6" id="KW-0456">Lyase</keyword>
<dbReference type="InterPro" id="IPR008949">
    <property type="entry name" value="Isoprenoid_synthase_dom_sf"/>
</dbReference>
<dbReference type="GO" id="GO:0046872">
    <property type="term" value="F:metal ion binding"/>
    <property type="evidence" value="ECO:0007669"/>
    <property type="project" value="UniProtKB-KW"/>
</dbReference>
<evidence type="ECO:0000313" key="10">
    <source>
        <dbReference type="EMBL" id="RAL12848.1"/>
    </source>
</evidence>
<dbReference type="OrthoDB" id="6921389at2759"/>
<dbReference type="GO" id="GO:0008299">
    <property type="term" value="P:isoprenoid biosynthetic process"/>
    <property type="evidence" value="ECO:0007669"/>
    <property type="project" value="UniProtKB-KW"/>
</dbReference>
<evidence type="ECO:0000256" key="5">
    <source>
        <dbReference type="ARBA" id="ARBA00023229"/>
    </source>
</evidence>
<reference evidence="10 11" key="1">
    <citation type="submission" date="2018-02" db="EMBL/GenBank/DDBJ databases">
        <title>The genomes of Aspergillus section Nigri reveals drivers in fungal speciation.</title>
        <authorList>
            <consortium name="DOE Joint Genome Institute"/>
            <person name="Vesth T.C."/>
            <person name="Nybo J."/>
            <person name="Theobald S."/>
            <person name="Brandl J."/>
            <person name="Frisvad J.C."/>
            <person name="Nielsen K.F."/>
            <person name="Lyhne E.K."/>
            <person name="Kogle M.E."/>
            <person name="Kuo A."/>
            <person name="Riley R."/>
            <person name="Clum A."/>
            <person name="Nolan M."/>
            <person name="Lipzen A."/>
            <person name="Salamov A."/>
            <person name="Henrissat B."/>
            <person name="Wiebenga A."/>
            <person name="De vries R.P."/>
            <person name="Grigoriev I.V."/>
            <person name="Mortensen U.H."/>
            <person name="Andersen M.R."/>
            <person name="Baker S.E."/>
        </authorList>
    </citation>
    <scope>NUCLEOTIDE SEQUENCE [LARGE SCALE GENOMIC DNA]</scope>
    <source>
        <strain evidence="10 11">CBS 101889</strain>
    </source>
</reference>
<evidence type="ECO:0000313" key="11">
    <source>
        <dbReference type="Proteomes" id="UP000248961"/>
    </source>
</evidence>
<evidence type="ECO:0000256" key="4">
    <source>
        <dbReference type="ARBA" id="ARBA00022842"/>
    </source>
</evidence>
<dbReference type="GO" id="GO:0004659">
    <property type="term" value="F:prenyltransferase activity"/>
    <property type="evidence" value="ECO:0007669"/>
    <property type="project" value="InterPro"/>
</dbReference>
<dbReference type="AlphaFoldDB" id="A0A395I118"/>
<dbReference type="Gene3D" id="1.10.600.10">
    <property type="entry name" value="Farnesyl Diphosphate Synthase"/>
    <property type="match status" value="1"/>
</dbReference>
<comment type="similarity">
    <text evidence="8">In the C-terminal section; belongs to the FPP/GGPP synthase family.</text>
</comment>
<organism evidence="10 11">
    <name type="scientific">Aspergillus homomorphus (strain CBS 101889)</name>
    <dbReference type="NCBI Taxonomy" id="1450537"/>
    <lineage>
        <taxon>Eukaryota</taxon>
        <taxon>Fungi</taxon>
        <taxon>Dikarya</taxon>
        <taxon>Ascomycota</taxon>
        <taxon>Pezizomycotina</taxon>
        <taxon>Eurotiomycetes</taxon>
        <taxon>Eurotiomycetidae</taxon>
        <taxon>Eurotiales</taxon>
        <taxon>Aspergillaceae</taxon>
        <taxon>Aspergillus</taxon>
        <taxon>Aspergillus subgen. Circumdati</taxon>
    </lineage>
</organism>
<gene>
    <name evidence="10" type="ORF">BO97DRAFT_306490</name>
</gene>
<proteinExistence type="inferred from homology"/>
<dbReference type="PROSITE" id="PS00444">
    <property type="entry name" value="POLYPRENYL_SYNTHASE_2"/>
    <property type="match status" value="1"/>
</dbReference>
<feature type="non-terminal residue" evidence="10">
    <location>
        <position position="1"/>
    </location>
</feature>
<dbReference type="SUPFAM" id="SSF48576">
    <property type="entry name" value="Terpenoid synthases"/>
    <property type="match status" value="1"/>
</dbReference>
<dbReference type="PANTHER" id="PTHR12001:SF72">
    <property type="entry name" value="THIJ_PFPI FAMILY PROTEIN (AFU_ORTHOLOGUE AFUA_3G01210)-RELATED"/>
    <property type="match status" value="1"/>
</dbReference>
<dbReference type="GO" id="GO:0046165">
    <property type="term" value="P:alcohol biosynthetic process"/>
    <property type="evidence" value="ECO:0007669"/>
    <property type="project" value="UniProtKB-ARBA"/>
</dbReference>
<accession>A0A395I118</accession>
<dbReference type="InterPro" id="IPR000092">
    <property type="entry name" value="Polyprenyl_synt"/>
</dbReference>
<keyword evidence="4" id="KW-0460">Magnesium</keyword>